<name>A0A8J6TIS6_9CHLR</name>
<feature type="binding site" evidence="8">
    <location>
        <position position="174"/>
    </location>
    <ligand>
        <name>Zn(2+)</name>
        <dbReference type="ChEBI" id="CHEBI:29105"/>
        <label>1</label>
    </ligand>
</feature>
<dbReference type="InterPro" id="IPR051464">
    <property type="entry name" value="Peptidase_M42_aminopept"/>
</dbReference>
<feature type="binding site" evidence="8">
    <location>
        <position position="229"/>
    </location>
    <ligand>
        <name>Zn(2+)</name>
        <dbReference type="ChEBI" id="CHEBI:29105"/>
        <label>1</label>
    </ligand>
</feature>
<feature type="binding site" evidence="8">
    <location>
        <position position="207"/>
    </location>
    <ligand>
        <name>Zn(2+)</name>
        <dbReference type="ChEBI" id="CHEBI:29105"/>
        <label>2</label>
    </ligand>
</feature>
<dbReference type="SUPFAM" id="SSF53187">
    <property type="entry name" value="Zn-dependent exopeptidases"/>
    <property type="match status" value="1"/>
</dbReference>
<evidence type="ECO:0000256" key="8">
    <source>
        <dbReference type="PIRSR" id="PIRSR001123-2"/>
    </source>
</evidence>
<comment type="caution">
    <text evidence="9">The sequence shown here is derived from an EMBL/GenBank/DDBJ whole genome shotgun (WGS) entry which is preliminary data.</text>
</comment>
<dbReference type="Gene3D" id="3.40.630.10">
    <property type="entry name" value="Zn peptidases"/>
    <property type="match status" value="1"/>
</dbReference>
<evidence type="ECO:0000256" key="5">
    <source>
        <dbReference type="ARBA" id="ARBA00022801"/>
    </source>
</evidence>
<dbReference type="SUPFAM" id="SSF101821">
    <property type="entry name" value="Aminopeptidase/glucanase lid domain"/>
    <property type="match status" value="1"/>
</dbReference>
<organism evidence="9 10">
    <name type="scientific">Candidatus Desulfolinea nitratireducens</name>
    <dbReference type="NCBI Taxonomy" id="2841698"/>
    <lineage>
        <taxon>Bacteria</taxon>
        <taxon>Bacillati</taxon>
        <taxon>Chloroflexota</taxon>
        <taxon>Anaerolineae</taxon>
        <taxon>Anaerolineales</taxon>
        <taxon>Anaerolineales incertae sedis</taxon>
        <taxon>Candidatus Desulfolinea</taxon>
    </lineage>
</organism>
<keyword evidence="2" id="KW-0031">Aminopeptidase</keyword>
<feature type="binding site" evidence="8">
    <location>
        <position position="313"/>
    </location>
    <ligand>
        <name>Zn(2+)</name>
        <dbReference type="ChEBI" id="CHEBI:29105"/>
        <label>2</label>
    </ligand>
</feature>
<accession>A0A8J6TIS6</accession>
<evidence type="ECO:0000256" key="2">
    <source>
        <dbReference type="ARBA" id="ARBA00022438"/>
    </source>
</evidence>
<reference evidence="9 10" key="1">
    <citation type="submission" date="2020-08" db="EMBL/GenBank/DDBJ databases">
        <title>Bridging the membrane lipid divide: bacteria of the FCB group superphylum have the potential to synthesize archaeal ether lipids.</title>
        <authorList>
            <person name="Villanueva L."/>
            <person name="Von Meijenfeldt F.A.B."/>
            <person name="Westbye A.B."/>
            <person name="Yadav S."/>
            <person name="Hopmans E.C."/>
            <person name="Dutilh B.E."/>
            <person name="Sinninghe Damste J.S."/>
        </authorList>
    </citation>
    <scope>NUCLEOTIDE SEQUENCE [LARGE SCALE GENOMIC DNA]</scope>
    <source>
        <strain evidence="9">NIOZ-UU36</strain>
    </source>
</reference>
<dbReference type="GO" id="GO:0004177">
    <property type="term" value="F:aminopeptidase activity"/>
    <property type="evidence" value="ECO:0007669"/>
    <property type="project" value="UniProtKB-UniRule"/>
</dbReference>
<keyword evidence="5" id="KW-0378">Hydrolase</keyword>
<evidence type="ECO:0000313" key="10">
    <source>
        <dbReference type="Proteomes" id="UP000614469"/>
    </source>
</evidence>
<feature type="binding site" evidence="8">
    <location>
        <position position="174"/>
    </location>
    <ligand>
        <name>Zn(2+)</name>
        <dbReference type="ChEBI" id="CHEBI:29105"/>
        <label>2</label>
    </ligand>
</feature>
<dbReference type="InterPro" id="IPR023367">
    <property type="entry name" value="Peptidase_M42_dom2"/>
</dbReference>
<dbReference type="AlphaFoldDB" id="A0A8J6TIS6"/>
<comment type="similarity">
    <text evidence="1 6">Belongs to the peptidase M42 family.</text>
</comment>
<dbReference type="PANTHER" id="PTHR32481:SF0">
    <property type="entry name" value="AMINOPEPTIDASE YPDE-RELATED"/>
    <property type="match status" value="1"/>
</dbReference>
<dbReference type="PIRSF" id="PIRSF001123">
    <property type="entry name" value="PepA_GA"/>
    <property type="match status" value="1"/>
</dbReference>
<sequence length="350" mass="37685">MSTEFLKSLISTSGLSGYETPVTGLIEEAWRPLTDELNLSALGSLHGLKRGDGQEPRPSLMIAAHMDAIGLIVTKISGEFLHLTHIGGIDIRVLPGQAVTIHGRSDLPGIIVQPPAHLLPEGAAEGAVGINHLLVDLGLSAGQVSKKVKIGDLISFATEPIEMSGGVLVGHSLDNRASVAALTLCLEELQSRQHAWDIWAAATVQEELGHMGARTSAFQLRPDLAIAVDVTFAKGPGANNWETFELESGPTIGWGSVIHPFLYKEFKELAKKLEMPYGIEILPGRSGTDGDDLQLVAEGIPTALISIPIRYMHSPIEMVALKDIQRVGRLLAEFIAMLEPDFLKKIVWDD</sequence>
<evidence type="ECO:0000256" key="6">
    <source>
        <dbReference type="PIRNR" id="PIRNR001123"/>
    </source>
</evidence>
<dbReference type="Proteomes" id="UP000614469">
    <property type="component" value="Unassembled WGS sequence"/>
</dbReference>
<dbReference type="PANTHER" id="PTHR32481">
    <property type="entry name" value="AMINOPEPTIDASE"/>
    <property type="match status" value="1"/>
</dbReference>
<dbReference type="Pfam" id="PF05343">
    <property type="entry name" value="Peptidase_M42"/>
    <property type="match status" value="1"/>
</dbReference>
<dbReference type="GO" id="GO:0006508">
    <property type="term" value="P:proteolysis"/>
    <property type="evidence" value="ECO:0007669"/>
    <property type="project" value="UniProtKB-KW"/>
</dbReference>
<dbReference type="Gene3D" id="2.40.30.40">
    <property type="entry name" value="Peptidase M42, domain 2"/>
    <property type="match status" value="1"/>
</dbReference>
<evidence type="ECO:0000256" key="1">
    <source>
        <dbReference type="ARBA" id="ARBA00006272"/>
    </source>
</evidence>
<evidence type="ECO:0000256" key="4">
    <source>
        <dbReference type="ARBA" id="ARBA00022723"/>
    </source>
</evidence>
<evidence type="ECO:0000313" key="9">
    <source>
        <dbReference type="EMBL" id="MBC8336135.1"/>
    </source>
</evidence>
<dbReference type="GO" id="GO:0046872">
    <property type="term" value="F:metal ion binding"/>
    <property type="evidence" value="ECO:0007669"/>
    <property type="project" value="UniProtKB-UniRule"/>
</dbReference>
<dbReference type="InterPro" id="IPR008007">
    <property type="entry name" value="Peptidase_M42"/>
</dbReference>
<protein>
    <submittedName>
        <fullName evidence="9">M20/M25/M40 family metallo-hydrolase</fullName>
    </submittedName>
</protein>
<comment type="cofactor">
    <cofactor evidence="8">
        <name>a divalent metal cation</name>
        <dbReference type="ChEBI" id="CHEBI:60240"/>
    </cofactor>
    <text evidence="8">Binds 2 divalent metal cations per subunit.</text>
</comment>
<dbReference type="EMBL" id="JACNJN010000142">
    <property type="protein sequence ID" value="MBC8336135.1"/>
    <property type="molecule type" value="Genomic_DNA"/>
</dbReference>
<proteinExistence type="inferred from homology"/>
<evidence type="ECO:0000256" key="7">
    <source>
        <dbReference type="PIRSR" id="PIRSR001123-1"/>
    </source>
</evidence>
<gene>
    <name evidence="9" type="ORF">H8E29_12780</name>
</gene>
<keyword evidence="3" id="KW-0645">Protease</keyword>
<feature type="active site" description="Proton acceptor" evidence="7">
    <location>
        <position position="206"/>
    </location>
</feature>
<keyword evidence="4 8" id="KW-0479">Metal-binding</keyword>
<feature type="binding site" evidence="8">
    <location>
        <position position="65"/>
    </location>
    <ligand>
        <name>Zn(2+)</name>
        <dbReference type="ChEBI" id="CHEBI:29105"/>
        <label>1</label>
    </ligand>
</feature>
<evidence type="ECO:0000256" key="3">
    <source>
        <dbReference type="ARBA" id="ARBA00022670"/>
    </source>
</evidence>